<proteinExistence type="predicted"/>
<dbReference type="PANTHER" id="PTHR34987:SF2">
    <property type="entry name" value="B, PUTATIVE (AFU_ORTHOLOGUE AFUA_7G05040)-RELATED"/>
    <property type="match status" value="1"/>
</dbReference>
<dbReference type="InterPro" id="IPR008928">
    <property type="entry name" value="6-hairpin_glycosidase_sf"/>
</dbReference>
<dbReference type="PANTHER" id="PTHR34987">
    <property type="entry name" value="C, PUTATIVE (AFU_ORTHOLOGUE AFUA_3G02880)-RELATED"/>
    <property type="match status" value="1"/>
</dbReference>
<protein>
    <recommendedName>
        <fullName evidence="1">Alpha-L-rhamnosidase six-hairpin glycosidase domain-containing protein</fullName>
    </recommendedName>
</protein>
<reference evidence="2" key="1">
    <citation type="submission" date="2020-10" db="EMBL/GenBank/DDBJ databases">
        <authorList>
            <person name="Gilroy R."/>
        </authorList>
    </citation>
    <scope>NUCLEOTIDE SEQUENCE</scope>
    <source>
        <strain evidence="2">CHK183-6373</strain>
    </source>
</reference>
<gene>
    <name evidence="2" type="ORF">IAA64_11165</name>
</gene>
<dbReference type="AlphaFoldDB" id="A0A9D1TD10"/>
<name>A0A9D1TD10_9FIRM</name>
<dbReference type="SUPFAM" id="SSF48208">
    <property type="entry name" value="Six-hairpin glycosidases"/>
    <property type="match status" value="1"/>
</dbReference>
<evidence type="ECO:0000313" key="3">
    <source>
        <dbReference type="Proteomes" id="UP000886884"/>
    </source>
</evidence>
<comment type="caution">
    <text evidence="2">The sequence shown here is derived from an EMBL/GenBank/DDBJ whole genome shotgun (WGS) entry which is preliminary data.</text>
</comment>
<reference evidence="2" key="2">
    <citation type="journal article" date="2021" name="PeerJ">
        <title>Extensive microbial diversity within the chicken gut microbiome revealed by metagenomics and culture.</title>
        <authorList>
            <person name="Gilroy R."/>
            <person name="Ravi A."/>
            <person name="Getino M."/>
            <person name="Pursley I."/>
            <person name="Horton D.L."/>
            <person name="Alikhan N.F."/>
            <person name="Baker D."/>
            <person name="Gharbi K."/>
            <person name="Hall N."/>
            <person name="Watson M."/>
            <person name="Adriaenssens E.M."/>
            <person name="Foster-Nyarko E."/>
            <person name="Jarju S."/>
            <person name="Secka A."/>
            <person name="Antonio M."/>
            <person name="Oren A."/>
            <person name="Chaudhuri R.R."/>
            <person name="La Ragione R."/>
            <person name="Hildebrand F."/>
            <person name="Pallen M.J."/>
        </authorList>
    </citation>
    <scope>NUCLEOTIDE SEQUENCE</scope>
    <source>
        <strain evidence="2">CHK183-6373</strain>
    </source>
</reference>
<accession>A0A9D1TD10</accession>
<dbReference type="Gene3D" id="2.60.420.10">
    <property type="entry name" value="Maltose phosphorylase, domain 3"/>
    <property type="match status" value="1"/>
</dbReference>
<evidence type="ECO:0000259" key="1">
    <source>
        <dbReference type="Pfam" id="PF17389"/>
    </source>
</evidence>
<evidence type="ECO:0000313" key="2">
    <source>
        <dbReference type="EMBL" id="HIV28524.1"/>
    </source>
</evidence>
<dbReference type="GO" id="GO:0005975">
    <property type="term" value="P:carbohydrate metabolic process"/>
    <property type="evidence" value="ECO:0007669"/>
    <property type="project" value="InterPro"/>
</dbReference>
<feature type="domain" description="Alpha-L-rhamnosidase six-hairpin glycosidase" evidence="1">
    <location>
        <begin position="354"/>
        <end position="686"/>
    </location>
</feature>
<sequence>MVFQSAEWIWLSQASTVNQYALFRADFCAKGACPASLRISADARYVAWLNGAFLEAGQYADYPVQKIYDEIALDGLLKPGANQLEIGVYSPVTDSSVYAFGAQAVIFEVLEEGACIARSGKEILASPMPGYVSGPVDLITGQMGYSFEYDARFIPEALEFAPAKVLEHTRAFAENPVRRVRIGERSAGNVVSQGVFFWPQNAKTLGQRMQYAAMAFRENRDMSGLAAQPSIPCASGIAYAAEEGDGIYVLLDLGRETVGYLDIEIDLPAEAEILIGWGEHTDDLRLRTYVGTRNFAARYLGKAGHQRFTHFFRRLGLRYVQLFVAARAFRLVYAGVLPTDYPLRHSPALQIADSLHARIAETCAATLRHCMHEHYEDCPWREQALYAMDSRNQMLCGYYAFGEYAMPRASLKLLSQSLRTDGMLELCAPARIPITIPSFTAMFLVELQEYVLYSGDLDFGREMLPCARAIADAFCAHVDESGLIPAYRDQKYWNFYEWQPYLEGYATHERDTETLRYDAPLNCFVSLGLDRLAALMSYLGENGVAYARCAQGLKAAVDARFWDEEAGLYHSFANSQGQWHEAELTQALAAFCGVCPERKLDRVLSRLADESLVPVTLAYSIFQFEALLMRPEKWSRWVFGRIARDWGHMLHCGATTFWETLKGAWDFDRAGSLCHGWSAIPIYLYFAYALGLKPLEPGFSRYSLERVDAGLGETSGMFVLPDGKHLEL</sequence>
<dbReference type="InterPro" id="IPR012341">
    <property type="entry name" value="6hp_glycosidase-like_sf"/>
</dbReference>
<dbReference type="Pfam" id="PF17389">
    <property type="entry name" value="Bac_rhamnosid6H"/>
    <property type="match status" value="1"/>
</dbReference>
<dbReference type="EMBL" id="DVOT01000205">
    <property type="protein sequence ID" value="HIV28524.1"/>
    <property type="molecule type" value="Genomic_DNA"/>
</dbReference>
<dbReference type="Gene3D" id="1.50.10.10">
    <property type="match status" value="1"/>
</dbReference>
<dbReference type="Gene3D" id="2.60.120.260">
    <property type="entry name" value="Galactose-binding domain-like"/>
    <property type="match status" value="2"/>
</dbReference>
<dbReference type="Proteomes" id="UP000886884">
    <property type="component" value="Unassembled WGS sequence"/>
</dbReference>
<dbReference type="InterPro" id="IPR035396">
    <property type="entry name" value="Bac_rhamnosid6H"/>
</dbReference>
<organism evidence="2 3">
    <name type="scientific">Candidatus Ornithocaccomicrobium faecavium</name>
    <dbReference type="NCBI Taxonomy" id="2840890"/>
    <lineage>
        <taxon>Bacteria</taxon>
        <taxon>Bacillati</taxon>
        <taxon>Bacillota</taxon>
        <taxon>Clostridia</taxon>
        <taxon>Candidatus Ornithocaccomicrobium</taxon>
    </lineage>
</organism>